<dbReference type="InterPro" id="IPR002523">
    <property type="entry name" value="MgTranspt_CorA/ZnTranspt_ZntB"/>
</dbReference>
<comment type="function">
    <text evidence="11">Mediates influx of magnesium ions. Alternates between open and closed states. Activated by low cytoplasmic Mg(2+) levels. Inactive when cytoplasmic Mg(2+) levels are high.</text>
</comment>
<dbReference type="GO" id="GO:0005886">
    <property type="term" value="C:plasma membrane"/>
    <property type="evidence" value="ECO:0007669"/>
    <property type="project" value="UniProtKB-SubCell"/>
</dbReference>
<dbReference type="Gene3D" id="1.20.58.340">
    <property type="entry name" value="Magnesium transport protein CorA, transmembrane region"/>
    <property type="match status" value="2"/>
</dbReference>
<keyword evidence="5 13" id="KW-0812">Transmembrane</keyword>
<evidence type="ECO:0000256" key="12">
    <source>
        <dbReference type="SAM" id="MobiDB-lite"/>
    </source>
</evidence>
<keyword evidence="9 13" id="KW-0472">Membrane</keyword>
<reference evidence="14 15" key="1">
    <citation type="submission" date="2020-08" db="EMBL/GenBank/DDBJ databases">
        <title>Sequencing the genomes of 1000 actinobacteria strains.</title>
        <authorList>
            <person name="Klenk H.-P."/>
        </authorList>
    </citation>
    <scope>NUCLEOTIDE SEQUENCE [LARGE SCALE GENOMIC DNA]</scope>
    <source>
        <strain evidence="14 15">DSM 43768</strain>
    </source>
</reference>
<evidence type="ECO:0000256" key="13">
    <source>
        <dbReference type="SAM" id="Phobius"/>
    </source>
</evidence>
<keyword evidence="15" id="KW-1185">Reference proteome</keyword>
<feature type="compositionally biased region" description="Basic and acidic residues" evidence="12">
    <location>
        <begin position="23"/>
        <end position="37"/>
    </location>
</feature>
<dbReference type="SUPFAM" id="SSF143865">
    <property type="entry name" value="CorA soluble domain-like"/>
    <property type="match status" value="1"/>
</dbReference>
<evidence type="ECO:0000256" key="8">
    <source>
        <dbReference type="ARBA" id="ARBA00023065"/>
    </source>
</evidence>
<feature type="transmembrane region" description="Helical" evidence="13">
    <location>
        <begin position="328"/>
        <end position="347"/>
    </location>
</feature>
<feature type="transmembrane region" description="Helical" evidence="13">
    <location>
        <begin position="359"/>
        <end position="381"/>
    </location>
</feature>
<dbReference type="PANTHER" id="PTHR46494">
    <property type="entry name" value="CORA FAMILY METAL ION TRANSPORTER (EUROFUNG)"/>
    <property type="match status" value="1"/>
</dbReference>
<evidence type="ECO:0000256" key="9">
    <source>
        <dbReference type="ARBA" id="ARBA00023136"/>
    </source>
</evidence>
<dbReference type="CDD" id="cd12830">
    <property type="entry name" value="MtCorA-like"/>
    <property type="match status" value="1"/>
</dbReference>
<evidence type="ECO:0000256" key="1">
    <source>
        <dbReference type="ARBA" id="ARBA00004651"/>
    </source>
</evidence>
<name>A0A7X0NXD4_9ACTN</name>
<accession>A0A7X0NXD4</accession>
<keyword evidence="8" id="KW-0406">Ion transport</keyword>
<dbReference type="PANTHER" id="PTHR46494:SF1">
    <property type="entry name" value="CORA FAMILY METAL ION TRANSPORTER (EUROFUNG)"/>
    <property type="match status" value="1"/>
</dbReference>
<comment type="subcellular location">
    <subcellularLocation>
        <location evidence="1">Cell membrane</location>
        <topology evidence="1">Multi-pass membrane protein</topology>
    </subcellularLocation>
</comment>
<dbReference type="GO" id="GO:0000287">
    <property type="term" value="F:magnesium ion binding"/>
    <property type="evidence" value="ECO:0007669"/>
    <property type="project" value="TreeGrafter"/>
</dbReference>
<keyword evidence="6" id="KW-0460">Magnesium</keyword>
<comment type="similarity">
    <text evidence="2">Belongs to the CorA metal ion transporter (MIT) (TC 1.A.35) family.</text>
</comment>
<dbReference type="GO" id="GO:0015095">
    <property type="term" value="F:magnesium ion transmembrane transporter activity"/>
    <property type="evidence" value="ECO:0007669"/>
    <property type="project" value="TreeGrafter"/>
</dbReference>
<proteinExistence type="inferred from homology"/>
<dbReference type="GO" id="GO:0050897">
    <property type="term" value="F:cobalt ion binding"/>
    <property type="evidence" value="ECO:0007669"/>
    <property type="project" value="TreeGrafter"/>
</dbReference>
<evidence type="ECO:0000256" key="2">
    <source>
        <dbReference type="ARBA" id="ARBA00009765"/>
    </source>
</evidence>
<evidence type="ECO:0000256" key="4">
    <source>
        <dbReference type="ARBA" id="ARBA00022475"/>
    </source>
</evidence>
<evidence type="ECO:0000313" key="15">
    <source>
        <dbReference type="Proteomes" id="UP000565579"/>
    </source>
</evidence>
<organism evidence="14 15">
    <name type="scientific">Nonomuraea rubra</name>
    <dbReference type="NCBI Taxonomy" id="46180"/>
    <lineage>
        <taxon>Bacteria</taxon>
        <taxon>Bacillati</taxon>
        <taxon>Actinomycetota</taxon>
        <taxon>Actinomycetes</taxon>
        <taxon>Streptosporangiales</taxon>
        <taxon>Streptosporangiaceae</taxon>
        <taxon>Nonomuraea</taxon>
    </lineage>
</organism>
<evidence type="ECO:0000256" key="3">
    <source>
        <dbReference type="ARBA" id="ARBA00022448"/>
    </source>
</evidence>
<evidence type="ECO:0000256" key="11">
    <source>
        <dbReference type="ARBA" id="ARBA00045497"/>
    </source>
</evidence>
<gene>
    <name evidence="14" type="ORF">HD593_006174</name>
</gene>
<evidence type="ECO:0000256" key="7">
    <source>
        <dbReference type="ARBA" id="ARBA00022989"/>
    </source>
</evidence>
<dbReference type="Proteomes" id="UP000565579">
    <property type="component" value="Unassembled WGS sequence"/>
</dbReference>
<comment type="caution">
    <text evidence="14">The sequence shown here is derived from an EMBL/GenBank/DDBJ whole genome shotgun (WGS) entry which is preliminary data.</text>
</comment>
<sequence>MMMSDWRSRVLRPVRRNAAPASRRREPSPEESMDPRGHRPAHPAEGQVVDAALYRDGKRIDTPATPDRVRARLRRREPGTMGWLGLFQPDEAHLSALGREFGLHELAIEDAVVAHQRPKLERYGDTLFVVLRAARYDDAAEQVEFGEIHLFTGPDFVLTVRHGNAPPLHPVRERMEADPGLLARGPEAVLYAVLDHVVDGYAPVIAGLQNDIDEIETQVFGGDPGVSRRIYELSREVIEFQRATRPLLAMLDGLTAGFAKYGTEEELQRYLRDVADHATTVAERVDGFRQMLADILTVNATLVSQAQNEEIKHMTEASLAQNEEIKKISSWAAILFAPTLIGTVYGMNFEAPGMPELRWAYGYPFALGLMMLTCLSLYAIFKRRNWL</sequence>
<evidence type="ECO:0000256" key="10">
    <source>
        <dbReference type="ARBA" id="ARBA00034269"/>
    </source>
</evidence>
<feature type="region of interest" description="Disordered" evidence="12">
    <location>
        <begin position="1"/>
        <end position="47"/>
    </location>
</feature>
<dbReference type="SUPFAM" id="SSF144083">
    <property type="entry name" value="Magnesium transport protein CorA, transmembrane region"/>
    <property type="match status" value="1"/>
</dbReference>
<evidence type="ECO:0000256" key="5">
    <source>
        <dbReference type="ARBA" id="ARBA00022692"/>
    </source>
</evidence>
<dbReference type="FunFam" id="1.20.58.340:FF:000004">
    <property type="entry name" value="Magnesium transport protein CorA"/>
    <property type="match status" value="1"/>
</dbReference>
<dbReference type="AlphaFoldDB" id="A0A7X0NXD4"/>
<dbReference type="InterPro" id="IPR045863">
    <property type="entry name" value="CorA_TM1_TM2"/>
</dbReference>
<keyword evidence="7 13" id="KW-1133">Transmembrane helix</keyword>
<dbReference type="Pfam" id="PF01544">
    <property type="entry name" value="CorA"/>
    <property type="match status" value="1"/>
</dbReference>
<keyword evidence="4" id="KW-1003">Cell membrane</keyword>
<evidence type="ECO:0000256" key="6">
    <source>
        <dbReference type="ARBA" id="ARBA00022842"/>
    </source>
</evidence>
<dbReference type="Gene3D" id="3.30.460.20">
    <property type="entry name" value="CorA soluble domain-like"/>
    <property type="match status" value="1"/>
</dbReference>
<keyword evidence="3" id="KW-0813">Transport</keyword>
<dbReference type="GO" id="GO:0015087">
    <property type="term" value="F:cobalt ion transmembrane transporter activity"/>
    <property type="evidence" value="ECO:0007669"/>
    <property type="project" value="TreeGrafter"/>
</dbReference>
<dbReference type="InterPro" id="IPR045861">
    <property type="entry name" value="CorA_cytoplasmic_dom"/>
</dbReference>
<comment type="catalytic activity">
    <reaction evidence="10">
        <text>Mg(2+)(in) = Mg(2+)(out)</text>
        <dbReference type="Rhea" id="RHEA:29827"/>
        <dbReference type="ChEBI" id="CHEBI:18420"/>
    </reaction>
</comment>
<dbReference type="EMBL" id="JACHMI010000001">
    <property type="protein sequence ID" value="MBB6551379.1"/>
    <property type="molecule type" value="Genomic_DNA"/>
</dbReference>
<evidence type="ECO:0000313" key="14">
    <source>
        <dbReference type="EMBL" id="MBB6551379.1"/>
    </source>
</evidence>
<protein>
    <submittedName>
        <fullName evidence="14">Magnesium transporter</fullName>
    </submittedName>
</protein>